<dbReference type="GO" id="GO:0004252">
    <property type="term" value="F:serine-type endopeptidase activity"/>
    <property type="evidence" value="ECO:0007669"/>
    <property type="project" value="InterPro"/>
</dbReference>
<protein>
    <submittedName>
        <fullName evidence="2">Conjugative transfer signal peptidase TraF</fullName>
    </submittedName>
</protein>
<dbReference type="EMBL" id="AUZZ01005060">
    <property type="protein sequence ID" value="EQD51049.1"/>
    <property type="molecule type" value="Genomic_DNA"/>
</dbReference>
<evidence type="ECO:0000259" key="1">
    <source>
        <dbReference type="Pfam" id="PF10502"/>
    </source>
</evidence>
<dbReference type="Pfam" id="PF10502">
    <property type="entry name" value="Peptidase_S26"/>
    <property type="match status" value="1"/>
</dbReference>
<dbReference type="AlphaFoldDB" id="T1BDC3"/>
<organism evidence="2">
    <name type="scientific">mine drainage metagenome</name>
    <dbReference type="NCBI Taxonomy" id="410659"/>
    <lineage>
        <taxon>unclassified sequences</taxon>
        <taxon>metagenomes</taxon>
        <taxon>ecological metagenomes</taxon>
    </lineage>
</organism>
<feature type="non-terminal residue" evidence="2">
    <location>
        <position position="1"/>
    </location>
</feature>
<sequence>AVTAALAFENHFPEGITYMSSPSLPEGWYETRPISFPLKRGQTVCAVYRQPAWAAGRHYLPNDSFICKHVFGLPGDRIEVENRGVHICPRGGAKCFFAGRILTHDPSGRPVFAVPLPKRIPPGYVYLGSTRVVDSFDSRYLGVFPQNDVKLAIRKI</sequence>
<reference evidence="2" key="1">
    <citation type="submission" date="2013-08" db="EMBL/GenBank/DDBJ databases">
        <authorList>
            <person name="Mendez C."/>
            <person name="Richter M."/>
            <person name="Ferrer M."/>
            <person name="Sanchez J."/>
        </authorList>
    </citation>
    <scope>NUCLEOTIDE SEQUENCE</scope>
</reference>
<reference evidence="2" key="2">
    <citation type="journal article" date="2014" name="ISME J.">
        <title>Microbial stratification in low pH oxic and suboxic macroscopic growths along an acid mine drainage.</title>
        <authorList>
            <person name="Mendez-Garcia C."/>
            <person name="Mesa V."/>
            <person name="Sprenger R.R."/>
            <person name="Richter M."/>
            <person name="Diez M.S."/>
            <person name="Solano J."/>
            <person name="Bargiela R."/>
            <person name="Golyshina O.V."/>
            <person name="Manteca A."/>
            <person name="Ramos J.L."/>
            <person name="Gallego J.R."/>
            <person name="Llorente I."/>
            <person name="Martins Dos Santos V.A."/>
            <person name="Jensen O.N."/>
            <person name="Pelaez A.I."/>
            <person name="Sanchez J."/>
            <person name="Ferrer M."/>
        </authorList>
    </citation>
    <scope>NUCLEOTIDE SEQUENCE</scope>
</reference>
<dbReference type="InterPro" id="IPR019533">
    <property type="entry name" value="Peptidase_S26"/>
</dbReference>
<dbReference type="InterPro" id="IPR036286">
    <property type="entry name" value="LexA/Signal_pep-like_sf"/>
</dbReference>
<comment type="caution">
    <text evidence="2">The sequence shown here is derived from an EMBL/GenBank/DDBJ whole genome shotgun (WGS) entry which is preliminary data.</text>
</comment>
<dbReference type="GO" id="GO:0006465">
    <property type="term" value="P:signal peptide processing"/>
    <property type="evidence" value="ECO:0007669"/>
    <property type="project" value="InterPro"/>
</dbReference>
<gene>
    <name evidence="2" type="ORF">B2A_07072</name>
</gene>
<dbReference type="SUPFAM" id="SSF51306">
    <property type="entry name" value="LexA/Signal peptidase"/>
    <property type="match status" value="1"/>
</dbReference>
<feature type="domain" description="Peptidase S26" evidence="1">
    <location>
        <begin position="21"/>
        <end position="149"/>
    </location>
</feature>
<dbReference type="Gene3D" id="2.10.109.10">
    <property type="entry name" value="Umud Fragment, subunit A"/>
    <property type="match status" value="1"/>
</dbReference>
<name>T1BDC3_9ZZZZ</name>
<evidence type="ECO:0000313" key="2">
    <source>
        <dbReference type="EMBL" id="EQD51049.1"/>
    </source>
</evidence>
<accession>T1BDC3</accession>
<proteinExistence type="predicted"/>